<feature type="repeat" description="MVP" evidence="8">
    <location>
        <begin position="335"/>
        <end position="390"/>
    </location>
</feature>
<dbReference type="InterPro" id="IPR040989">
    <property type="entry name" value="Vault_3"/>
</dbReference>
<dbReference type="GO" id="GO:0005634">
    <property type="term" value="C:nucleus"/>
    <property type="evidence" value="ECO:0007669"/>
    <property type="project" value="UniProtKB-SubCell"/>
</dbReference>
<dbReference type="Gene3D" id="2.30.30.620">
    <property type="match status" value="1"/>
</dbReference>
<dbReference type="Gene3D" id="3.30.479.30">
    <property type="entry name" value="Band 7 domain"/>
    <property type="match status" value="1"/>
</dbReference>
<dbReference type="FunFam" id="2.30.30.550:FF:000001">
    <property type="entry name" value="major vault protein-like"/>
    <property type="match status" value="2"/>
</dbReference>
<evidence type="ECO:0000256" key="6">
    <source>
        <dbReference type="ARBA" id="ARBA00023242"/>
    </source>
</evidence>
<organism evidence="9 10">
    <name type="scientific">Owenia fusiformis</name>
    <name type="common">Polychaete worm</name>
    <dbReference type="NCBI Taxonomy" id="6347"/>
    <lineage>
        <taxon>Eukaryota</taxon>
        <taxon>Metazoa</taxon>
        <taxon>Spiralia</taxon>
        <taxon>Lophotrochozoa</taxon>
        <taxon>Annelida</taxon>
        <taxon>Polychaeta</taxon>
        <taxon>Sedentaria</taxon>
        <taxon>Canalipalpata</taxon>
        <taxon>Sabellida</taxon>
        <taxon>Oweniida</taxon>
        <taxon>Oweniidae</taxon>
        <taxon>Owenia</taxon>
    </lineage>
</organism>
<comment type="caution">
    <text evidence="9">The sequence shown here is derived from an EMBL/GenBank/DDBJ whole genome shotgun (WGS) entry which is preliminary data.</text>
</comment>
<keyword evidence="10" id="KW-1185">Reference proteome</keyword>
<dbReference type="InterPro" id="IPR039059">
    <property type="entry name" value="MVP"/>
</dbReference>
<name>A0A8J1T898_OWEFU</name>
<evidence type="ECO:0000256" key="4">
    <source>
        <dbReference type="ARBA" id="ARBA00022490"/>
    </source>
</evidence>
<dbReference type="EMBL" id="CAIIXF020000005">
    <property type="protein sequence ID" value="CAH1783479.1"/>
    <property type="molecule type" value="Genomic_DNA"/>
</dbReference>
<feature type="repeat" description="MVP" evidence="8">
    <location>
        <begin position="125"/>
        <end position="176"/>
    </location>
</feature>
<dbReference type="InterPro" id="IPR021870">
    <property type="entry name" value="MVP_shoulder"/>
</dbReference>
<comment type="subcellular location">
    <subcellularLocation>
        <location evidence="2 8">Cytoplasm</location>
    </subcellularLocation>
    <subcellularLocation>
        <location evidence="1">Nucleus</location>
    </subcellularLocation>
</comment>
<dbReference type="Pfam" id="PF17796">
    <property type="entry name" value="Vault_4"/>
    <property type="match status" value="1"/>
</dbReference>
<dbReference type="FunFam" id="2.30.30.570:FF:000001">
    <property type="entry name" value="major vault protein-like"/>
    <property type="match status" value="1"/>
</dbReference>
<keyword evidence="6" id="KW-0539">Nucleus</keyword>
<dbReference type="CDD" id="cd08825">
    <property type="entry name" value="MVP_shoulder"/>
    <property type="match status" value="1"/>
</dbReference>
<keyword evidence="7 8" id="KW-0687">Ribonucleoprotein</keyword>
<evidence type="ECO:0000256" key="3">
    <source>
        <dbReference type="ARBA" id="ARBA00018296"/>
    </source>
</evidence>
<dbReference type="AlphaFoldDB" id="A0A8J1T898"/>
<dbReference type="InterPro" id="IPR036013">
    <property type="entry name" value="Band_7/SPFH_dom_sf"/>
</dbReference>
<dbReference type="Gene3D" id="2.30.30.570">
    <property type="match status" value="2"/>
</dbReference>
<dbReference type="Pfam" id="PF17795">
    <property type="entry name" value="Vault_3"/>
    <property type="match status" value="1"/>
</dbReference>
<reference evidence="9" key="1">
    <citation type="submission" date="2022-03" db="EMBL/GenBank/DDBJ databases">
        <authorList>
            <person name="Martin C."/>
        </authorList>
    </citation>
    <scope>NUCLEOTIDE SEQUENCE</scope>
</reference>
<dbReference type="Gene3D" id="2.30.30.560">
    <property type="match status" value="2"/>
</dbReference>
<evidence type="ECO:0000256" key="1">
    <source>
        <dbReference type="ARBA" id="ARBA00004123"/>
    </source>
</evidence>
<dbReference type="GO" id="GO:1990904">
    <property type="term" value="C:ribonucleoprotein complex"/>
    <property type="evidence" value="ECO:0007669"/>
    <property type="project" value="UniProtKB-UniRule"/>
</dbReference>
<feature type="repeat" description="MVP" evidence="8">
    <location>
        <begin position="286"/>
        <end position="334"/>
    </location>
</feature>
<dbReference type="InterPro" id="IPR041136">
    <property type="entry name" value="Vault_4"/>
</dbReference>
<dbReference type="Pfam" id="PF17794">
    <property type="entry name" value="Vault_2"/>
    <property type="match status" value="2"/>
</dbReference>
<feature type="repeat" description="MVP" evidence="8">
    <location>
        <begin position="230"/>
        <end position="284"/>
    </location>
</feature>
<feature type="repeat" description="MVP" evidence="8">
    <location>
        <begin position="177"/>
        <end position="229"/>
    </location>
</feature>
<keyword evidence="5" id="KW-0677">Repeat</keyword>
<dbReference type="InterPro" id="IPR043179">
    <property type="entry name" value="Vault_2_sf"/>
</dbReference>
<dbReference type="Gene3D" id="6.20.380.10">
    <property type="match status" value="1"/>
</dbReference>
<dbReference type="GO" id="GO:0005737">
    <property type="term" value="C:cytoplasm"/>
    <property type="evidence" value="ECO:0007669"/>
    <property type="project" value="UniProtKB-SubCell"/>
</dbReference>
<dbReference type="FunFam" id="3.30.479.30:FF:000010">
    <property type="entry name" value="major vault protein-like"/>
    <property type="match status" value="1"/>
</dbReference>
<dbReference type="PANTHER" id="PTHR14165:SF16">
    <property type="entry name" value="MAJOR VAULT PROTEIN"/>
    <property type="match status" value="1"/>
</dbReference>
<evidence type="ECO:0000256" key="2">
    <source>
        <dbReference type="ARBA" id="ARBA00004496"/>
    </source>
</evidence>
<evidence type="ECO:0000313" key="9">
    <source>
        <dbReference type="EMBL" id="CAH1783479.1"/>
    </source>
</evidence>
<dbReference type="InterPro" id="IPR041134">
    <property type="entry name" value="Vault_2"/>
</dbReference>
<dbReference type="PROSITE" id="PS51224">
    <property type="entry name" value="MVP"/>
    <property type="match status" value="5"/>
</dbReference>
<dbReference type="Gene3D" id="6.10.250.720">
    <property type="match status" value="1"/>
</dbReference>
<keyword evidence="4 8" id="KW-0963">Cytoplasm</keyword>
<evidence type="ECO:0000313" key="10">
    <source>
        <dbReference type="Proteomes" id="UP000749559"/>
    </source>
</evidence>
<evidence type="ECO:0000256" key="8">
    <source>
        <dbReference type="PROSITE-ProRule" id="PRU00571"/>
    </source>
</evidence>
<protein>
    <recommendedName>
        <fullName evidence="3">Major vault protein</fullName>
    </recommendedName>
</protein>
<dbReference type="Proteomes" id="UP000749559">
    <property type="component" value="Unassembled WGS sequence"/>
</dbReference>
<dbReference type="InterPro" id="IPR002499">
    <property type="entry name" value="Vault_N"/>
</dbReference>
<accession>A0A8J1T898</accession>
<dbReference type="FunFam" id="2.30.30.560:FF:000001">
    <property type="entry name" value="major vault protein-like"/>
    <property type="match status" value="1"/>
</dbReference>
<dbReference type="Pfam" id="PF01505">
    <property type="entry name" value="Vault"/>
    <property type="match status" value="4"/>
</dbReference>
<dbReference type="InterPro" id="IPR043023">
    <property type="entry name" value="MVP_rep_sf"/>
</dbReference>
<dbReference type="OrthoDB" id="6125719at2759"/>
<evidence type="ECO:0000256" key="5">
    <source>
        <dbReference type="ARBA" id="ARBA00022737"/>
    </source>
</evidence>
<sequence>MDRNNSNNIIGIVPLQYVHVLNLTTNITKLETGPQTIVIQTNERLAGGPFPFVIVPPGHFCVVKDPVSNYVHEKSCEQKFGEVSIRLHKEPFPLYPGERIEDAENFGTTESTYTKAIKPLPVIKANYGLKLKARRDHIIGGTKRNAGDIWQLKGPLTYYPTPEAKIIGISSPHIIKYGYALRLQATEDCIDKYGKARVTGEEWLVREEGAYLPGVSEKVVVEEKAYTLTPDKALHCRATQSLTDVRSIKRRPGDEWLVTKDQLDSYIPPIGVEVIQVISRTVLPKNSYCVVLDPVNKQGHNQLGKRELRQGITNFFLHPGEKLEAGIQKAYVLSEYEAIVLQATEAFTDSSTEDSPTRGPGDRWMINGPLQYIPPTQVKIICKRKAIPLNKNEGVYVRDEQTGAVRAVMGPRSFMLTAYEVLWEKKLPDIVETMLRSGGGTGSGDIRKLAYFEQSIDPAILKGRDKTRVVTYRCPGNTAVQVYNYKEKTARVIFGPDLVILGPHENFNVLSLSAGKPKKSDALKSLGLMLGPDFITDFLEVETSDHARLRVKLSFNNHFEVEQGNPESEAKIFSVSDFIGDACRQLGSRIRGSVARIAFDEFHRNSTQVIQHAVFGEDEDGKPKSSLKFAANNLVVSSVDIQSIEPVDIKMRDSLLKSVQMAIEIATSSIEASATHEAQRVEQIAKGTLDRQKLDNEKESEKERAKLLKLRAITAAVESTGQSTAEAHANAEKTLIECQSEIDAARLKAEAAEIEHNAELESQSMLRGSELAYKKAQNNLEVHKSKTMVDIEVKKFEKMISTLGKDTITAIANAGPETQVNLLKSLGIKSTLITDGNTPINLFNTASGLVGGLKDKAMRDDTSSVY</sequence>
<dbReference type="PANTHER" id="PTHR14165">
    <property type="entry name" value="MAJOR VAULT PROTEIN"/>
    <property type="match status" value="1"/>
</dbReference>
<gene>
    <name evidence="9" type="ORF">OFUS_LOCUS9819</name>
</gene>
<proteinExistence type="predicted"/>
<dbReference type="Pfam" id="PF11978">
    <property type="entry name" value="MVP_shoulder"/>
    <property type="match status" value="1"/>
</dbReference>
<dbReference type="InterPro" id="IPR041139">
    <property type="entry name" value="MVP_rep_dom"/>
</dbReference>
<evidence type="ECO:0000256" key="7">
    <source>
        <dbReference type="ARBA" id="ARBA00023274"/>
    </source>
</evidence>
<dbReference type="Gene3D" id="2.30.30.550">
    <property type="entry name" value="Major Vault Protein repeat"/>
    <property type="match status" value="4"/>
</dbReference>